<name>A0AAW2CM20_9ROSI</name>
<reference evidence="5 6" key="1">
    <citation type="submission" date="2024-01" db="EMBL/GenBank/DDBJ databases">
        <title>A telomere-to-telomere, gap-free genome of sweet tea (Lithocarpus litseifolius).</title>
        <authorList>
            <person name="Zhou J."/>
        </authorList>
    </citation>
    <scope>NUCLEOTIDE SEQUENCE [LARGE SCALE GENOMIC DNA]</scope>
    <source>
        <strain evidence="5">Zhou-2022a</strain>
        <tissue evidence="5">Leaf</tissue>
    </source>
</reference>
<feature type="compositionally biased region" description="Basic and acidic residues" evidence="2">
    <location>
        <begin position="298"/>
        <end position="312"/>
    </location>
</feature>
<feature type="region of interest" description="Disordered" evidence="2">
    <location>
        <begin position="287"/>
        <end position="354"/>
    </location>
</feature>
<keyword evidence="1" id="KW-0863">Zinc-finger</keyword>
<evidence type="ECO:0000259" key="3">
    <source>
        <dbReference type="PROSITE" id="PS50158"/>
    </source>
</evidence>
<dbReference type="InterPro" id="IPR002156">
    <property type="entry name" value="RNaseH_domain"/>
</dbReference>
<dbReference type="Pfam" id="PF14111">
    <property type="entry name" value="DUF4283"/>
    <property type="match status" value="1"/>
</dbReference>
<dbReference type="Pfam" id="PF13456">
    <property type="entry name" value="RVT_3"/>
    <property type="match status" value="1"/>
</dbReference>
<feature type="compositionally biased region" description="Basic and acidic residues" evidence="2">
    <location>
        <begin position="9"/>
        <end position="24"/>
    </location>
</feature>
<dbReference type="InterPro" id="IPR025558">
    <property type="entry name" value="DUF4283"/>
</dbReference>
<dbReference type="CDD" id="cd06222">
    <property type="entry name" value="RNase_H_like"/>
    <property type="match status" value="1"/>
</dbReference>
<evidence type="ECO:0000256" key="2">
    <source>
        <dbReference type="SAM" id="MobiDB-lite"/>
    </source>
</evidence>
<keyword evidence="1" id="KW-0862">Zinc</keyword>
<evidence type="ECO:0000313" key="5">
    <source>
        <dbReference type="EMBL" id="KAK9999219.1"/>
    </source>
</evidence>
<dbReference type="InterPro" id="IPR044730">
    <property type="entry name" value="RNase_H-like_dom_plant"/>
</dbReference>
<dbReference type="InterPro" id="IPR040256">
    <property type="entry name" value="At4g02000-like"/>
</dbReference>
<dbReference type="InterPro" id="IPR012337">
    <property type="entry name" value="RNaseH-like_sf"/>
</dbReference>
<feature type="domain" description="CCHC-type" evidence="3">
    <location>
        <begin position="269"/>
        <end position="283"/>
    </location>
</feature>
<gene>
    <name evidence="5" type="ORF">SO802_018822</name>
</gene>
<evidence type="ECO:0008006" key="7">
    <source>
        <dbReference type="Google" id="ProtNLM"/>
    </source>
</evidence>
<feature type="region of interest" description="Disordered" evidence="2">
    <location>
        <begin position="477"/>
        <end position="501"/>
    </location>
</feature>
<dbReference type="Gene3D" id="3.30.420.10">
    <property type="entry name" value="Ribonuclease H-like superfamily/Ribonuclease H"/>
    <property type="match status" value="1"/>
</dbReference>
<proteinExistence type="predicted"/>
<dbReference type="SUPFAM" id="SSF53098">
    <property type="entry name" value="Ribonuclease H-like"/>
    <property type="match status" value="1"/>
</dbReference>
<dbReference type="GO" id="GO:0008270">
    <property type="term" value="F:zinc ion binding"/>
    <property type="evidence" value="ECO:0007669"/>
    <property type="project" value="UniProtKB-KW"/>
</dbReference>
<keyword evidence="1" id="KW-0479">Metal-binding</keyword>
<organism evidence="5 6">
    <name type="scientific">Lithocarpus litseifolius</name>
    <dbReference type="NCBI Taxonomy" id="425828"/>
    <lineage>
        <taxon>Eukaryota</taxon>
        <taxon>Viridiplantae</taxon>
        <taxon>Streptophyta</taxon>
        <taxon>Embryophyta</taxon>
        <taxon>Tracheophyta</taxon>
        <taxon>Spermatophyta</taxon>
        <taxon>Magnoliopsida</taxon>
        <taxon>eudicotyledons</taxon>
        <taxon>Gunneridae</taxon>
        <taxon>Pentapetalae</taxon>
        <taxon>rosids</taxon>
        <taxon>fabids</taxon>
        <taxon>Fagales</taxon>
        <taxon>Fagaceae</taxon>
        <taxon>Lithocarpus</taxon>
    </lineage>
</organism>
<dbReference type="GO" id="GO:0003676">
    <property type="term" value="F:nucleic acid binding"/>
    <property type="evidence" value="ECO:0007669"/>
    <property type="project" value="InterPro"/>
</dbReference>
<evidence type="ECO:0000313" key="6">
    <source>
        <dbReference type="Proteomes" id="UP001459277"/>
    </source>
</evidence>
<feature type="domain" description="RNase H type-1" evidence="4">
    <location>
        <begin position="553"/>
        <end position="683"/>
    </location>
</feature>
<accession>A0AAW2CM20</accession>
<dbReference type="EMBL" id="JAZDWU010000006">
    <property type="protein sequence ID" value="KAK9999219.1"/>
    <property type="molecule type" value="Genomic_DNA"/>
</dbReference>
<dbReference type="PROSITE" id="PS50158">
    <property type="entry name" value="ZF_CCHC"/>
    <property type="match status" value="1"/>
</dbReference>
<dbReference type="PROSITE" id="PS50879">
    <property type="entry name" value="RNASE_H_1"/>
    <property type="match status" value="1"/>
</dbReference>
<dbReference type="PANTHER" id="PTHR31286">
    <property type="entry name" value="GLYCINE-RICH CELL WALL STRUCTURAL PROTEIN 1.8-LIKE"/>
    <property type="match status" value="1"/>
</dbReference>
<dbReference type="InterPro" id="IPR036397">
    <property type="entry name" value="RNaseH_sf"/>
</dbReference>
<dbReference type="GO" id="GO:0004523">
    <property type="term" value="F:RNA-DNA hybrid ribonuclease activity"/>
    <property type="evidence" value="ECO:0007669"/>
    <property type="project" value="InterPro"/>
</dbReference>
<feature type="region of interest" description="Disordered" evidence="2">
    <location>
        <begin position="430"/>
        <end position="449"/>
    </location>
</feature>
<keyword evidence="6" id="KW-1185">Reference proteome</keyword>
<dbReference type="AlphaFoldDB" id="A0AAW2CM20"/>
<dbReference type="PANTHER" id="PTHR31286:SF99">
    <property type="entry name" value="DUF4283 DOMAIN-CONTAINING PROTEIN"/>
    <property type="match status" value="1"/>
</dbReference>
<evidence type="ECO:0000259" key="4">
    <source>
        <dbReference type="PROSITE" id="PS50879"/>
    </source>
</evidence>
<protein>
    <recommendedName>
        <fullName evidence="7">CCHC-type domain-containing protein</fullName>
    </recommendedName>
</protein>
<evidence type="ECO:0000256" key="1">
    <source>
        <dbReference type="PROSITE-ProRule" id="PRU00047"/>
    </source>
</evidence>
<dbReference type="Proteomes" id="UP001459277">
    <property type="component" value="Unassembled WGS sequence"/>
</dbReference>
<dbReference type="InterPro" id="IPR001878">
    <property type="entry name" value="Znf_CCHC"/>
</dbReference>
<comment type="caution">
    <text evidence="5">The sequence shown here is derived from an EMBL/GenBank/DDBJ whole genome shotgun (WGS) entry which is preliminary data.</text>
</comment>
<feature type="region of interest" description="Disordered" evidence="2">
    <location>
        <begin position="1"/>
        <end position="24"/>
    </location>
</feature>
<sequence length="722" mass="78906">MECEYPVRSGEEQHELQRSTKRMKDPVQVGIHDDDPTKMEVAIAKSYREKLLGSIPGAFAQMCTANSQQFVEEESDSDVEELIEGVARVNLSKETKIRIRGAWDNALIVKVFGRTVGFHYMHRSVMSLWKPQGRVDCMDLGRDFFLFKFEAKDDMDRVLSDGPWFIGGHFVAIRLWEPNFKASMAVVSTVAVWVRLNELPVEYYDAAALREIGSAIGPVLKVDTNTASGTRGRYARLCVQIDLSKPLVRTIQVGKLIQGVLYEGIGALCFACGRVGHRNDGCPHVIRGPEEGNSAKQVEGKGKDSRVEVHESTEEDGYGPWMVVKRKKTSPKQMKSVEPTLVRRSGSPSLVSPTRTIMGKSEAHTPVGGPSISFNGNNVRHEGLEGNKEKTSACIIADRQKSKQTSTKSLAVGGYGRTHSISELDEFTTLGDQRPKEGCGNAQRGDKANKGKVDEGLVVAQPGAEGSVEVLLPSHFDESGAGVDASHGSSNATGSGDGAIEDLPGRFSSAGLVRIRLSSQFRGEENYGEAGRQGIPGRAVTREARSVRWLRPSPGWVRLNTDGSSLGNPGKAGGGGLIRDENGSWIKGFIRNIGFSSSMEAELWALRDGLSLCLSLNIYAVEVEIDAKVVCGWITNSSSSNLNLSPLIVDCRTLLSRIPQVKLNHCYREANQCADALAKKGSVYQQDFMIFDSPPVDISMLLYYDSISMYYERTSPPTSFPS</sequence>